<feature type="binding site" evidence="10">
    <location>
        <position position="264"/>
    </location>
    <ligand>
        <name>ATP</name>
        <dbReference type="ChEBI" id="CHEBI:30616"/>
        <note>ligand shared between two neighboring subunits</note>
    </ligand>
</feature>
<evidence type="ECO:0000256" key="11">
    <source>
        <dbReference type="RuleBase" id="RU000542"/>
    </source>
</evidence>
<keyword evidence="5 10" id="KW-0479">Metal-binding</keyword>
<keyword evidence="3 10" id="KW-0554">One-carbon metabolism</keyword>
<feature type="binding site" evidence="10">
    <location>
        <position position="241"/>
    </location>
    <ligand>
        <name>L-methionine</name>
        <dbReference type="ChEBI" id="CHEBI:57844"/>
        <note>ligand shared between two neighboring subunits</note>
    </ligand>
</feature>
<dbReference type="GO" id="GO:0005524">
    <property type="term" value="F:ATP binding"/>
    <property type="evidence" value="ECO:0007669"/>
    <property type="project" value="UniProtKB-UniRule"/>
</dbReference>
<dbReference type="Pfam" id="PF00438">
    <property type="entry name" value="S-AdoMet_synt_N"/>
    <property type="match status" value="1"/>
</dbReference>
<dbReference type="PROSITE" id="PS00376">
    <property type="entry name" value="ADOMET_SYNTHASE_1"/>
    <property type="match status" value="1"/>
</dbReference>
<keyword evidence="9 10" id="KW-0630">Potassium</keyword>
<keyword evidence="4 10" id="KW-0808">Transferase</keyword>
<evidence type="ECO:0000259" key="14">
    <source>
        <dbReference type="Pfam" id="PF02772"/>
    </source>
</evidence>
<comment type="pathway">
    <text evidence="1 10">Amino-acid biosynthesis; S-adenosyl-L-methionine biosynthesis; S-adenosyl-L-methionine from L-methionine: step 1/1.</text>
</comment>
<dbReference type="SUPFAM" id="SSF55973">
    <property type="entry name" value="S-adenosylmethionine synthetase"/>
    <property type="match status" value="3"/>
</dbReference>
<keyword evidence="6 10" id="KW-0547">Nucleotide-binding</keyword>
<organism evidence="16 17">
    <name type="scientific">Candidatus Bipolaricaulis anaerobius</name>
    <dbReference type="NCBI Taxonomy" id="2026885"/>
    <lineage>
        <taxon>Bacteria</taxon>
        <taxon>Candidatus Bipolaricaulota</taxon>
        <taxon>Candidatus Bipolaricaulia</taxon>
        <taxon>Candidatus Bipolaricaulales</taxon>
        <taxon>Candidatus Bipolaricaulaceae</taxon>
        <taxon>Candidatus Bipolaricaulis</taxon>
    </lineage>
</organism>
<evidence type="ECO:0000256" key="8">
    <source>
        <dbReference type="ARBA" id="ARBA00022842"/>
    </source>
</evidence>
<dbReference type="UniPathway" id="UPA00315">
    <property type="reaction ID" value="UER00080"/>
</dbReference>
<comment type="cofactor">
    <cofactor evidence="10">
        <name>Mg(2+)</name>
        <dbReference type="ChEBI" id="CHEBI:18420"/>
    </cofactor>
    <text evidence="10">Binds 2 divalent ions per subunit.</text>
</comment>
<feature type="binding site" description="in other chain" evidence="10">
    <location>
        <position position="272"/>
    </location>
    <ligand>
        <name>L-methionine</name>
        <dbReference type="ChEBI" id="CHEBI:57844"/>
        <note>ligand shared between two neighboring subunits</note>
    </ligand>
</feature>
<evidence type="ECO:0000256" key="3">
    <source>
        <dbReference type="ARBA" id="ARBA00022563"/>
    </source>
</evidence>
<evidence type="ECO:0000256" key="6">
    <source>
        <dbReference type="ARBA" id="ARBA00022741"/>
    </source>
</evidence>
<feature type="binding site" description="in other chain" evidence="10">
    <location>
        <begin position="232"/>
        <end position="233"/>
    </location>
    <ligand>
        <name>ATP</name>
        <dbReference type="ChEBI" id="CHEBI:30616"/>
        <note>ligand shared between two neighboring subunits</note>
    </ligand>
</feature>
<dbReference type="GO" id="GO:0005737">
    <property type="term" value="C:cytoplasm"/>
    <property type="evidence" value="ECO:0007669"/>
    <property type="project" value="UniProtKB-SubCell"/>
</dbReference>
<dbReference type="RefSeq" id="WP_122031791.1">
    <property type="nucleotide sequence ID" value="NZ_LS483254.1"/>
</dbReference>
<sequence>MNRLITAESVAEGHPDKLADRVSDAILDAVLAQDPQGRVACETFITEGLVIVGGEIASTAHIEPAILARRVVRDAGYVKPEYGLSFDACAVATLIRQQSPDIAQAVQRNGADDPRDRIGAGDQGIMFGYATNETPERMPLPIMLAHKLARRLAAVRKDGSLLYLRPDGKTQVTVEYEGHRPIRVHTVLLAAQHAPEALLDELRADLRTLVVEPVLDGWMDERTDVFVNTSGRFVVGGPASDTGMTGRKIIVDTYGGYGSHGGGAFSGKDPTKVDRSGAYMARYVAVNLVAAGLAAACEVQVAYAIGRAHPLALSVTAERPTVPAAALDRAVRQVFDFRPAAIIDALDLRRPIYEPLSCYGHFGRLDLSPTWEEPDRVEALRAAA</sequence>
<keyword evidence="8 10" id="KW-0460">Magnesium</keyword>
<comment type="subunit">
    <text evidence="10">Homotetramer; dimer of dimers.</text>
</comment>
<evidence type="ECO:0000256" key="12">
    <source>
        <dbReference type="RuleBase" id="RU004462"/>
    </source>
</evidence>
<feature type="binding site" evidence="10">
    <location>
        <position position="16"/>
    </location>
    <ligand>
        <name>Mg(2+)</name>
        <dbReference type="ChEBI" id="CHEBI:18420"/>
    </ligand>
</feature>
<feature type="binding site" description="in other chain" evidence="10">
    <location>
        <begin position="167"/>
        <end position="169"/>
    </location>
    <ligand>
        <name>ATP</name>
        <dbReference type="ChEBI" id="CHEBI:30616"/>
        <note>ligand shared between two neighboring subunits</note>
    </ligand>
</feature>
<feature type="domain" description="S-adenosylmethionine synthetase C-terminal" evidence="15">
    <location>
        <begin position="235"/>
        <end position="372"/>
    </location>
</feature>
<dbReference type="AlphaFoldDB" id="A0A2X3MLL0"/>
<protein>
    <recommendedName>
        <fullName evidence="10">S-adenosylmethionine synthase</fullName>
        <shortName evidence="10">AdoMet synthase</shortName>
        <ecNumber evidence="10">2.5.1.6</ecNumber>
    </recommendedName>
    <alternativeName>
        <fullName evidence="10">MAT</fullName>
    </alternativeName>
    <alternativeName>
        <fullName evidence="10">Methionine adenosyltransferase</fullName>
    </alternativeName>
</protein>
<feature type="binding site" description="in other chain" evidence="10">
    <location>
        <position position="14"/>
    </location>
    <ligand>
        <name>ATP</name>
        <dbReference type="ChEBI" id="CHEBI:30616"/>
        <note>ligand shared between two neighboring subunits</note>
    </ligand>
</feature>
<dbReference type="InterPro" id="IPR002133">
    <property type="entry name" value="S-AdoMet_synthetase"/>
</dbReference>
<accession>A0A2X3MLL0</accession>
<dbReference type="PIRSF" id="PIRSF000497">
    <property type="entry name" value="MAT"/>
    <property type="match status" value="1"/>
</dbReference>
<comment type="function">
    <text evidence="10">Catalyzes the formation of S-adenosylmethionine (AdoMet) from methionine and ATP. The overall synthetic reaction is composed of two sequential steps, AdoMet formation and the subsequent tripolyphosphate hydrolysis which occurs prior to release of AdoMet from the enzyme.</text>
</comment>
<evidence type="ECO:0000256" key="10">
    <source>
        <dbReference type="HAMAP-Rule" id="MF_00086"/>
    </source>
</evidence>
<evidence type="ECO:0000256" key="4">
    <source>
        <dbReference type="ARBA" id="ARBA00022679"/>
    </source>
</evidence>
<feature type="binding site" evidence="10">
    <location>
        <position position="241"/>
    </location>
    <ligand>
        <name>ATP</name>
        <dbReference type="ChEBI" id="CHEBI:30616"/>
        <note>ligand shared between two neighboring subunits</note>
    </ligand>
</feature>
<feature type="binding site" evidence="10">
    <location>
        <position position="42"/>
    </location>
    <ligand>
        <name>K(+)</name>
        <dbReference type="ChEBI" id="CHEBI:29103"/>
    </ligand>
</feature>
<feature type="binding site" description="in other chain" evidence="10">
    <location>
        <begin position="247"/>
        <end position="248"/>
    </location>
    <ligand>
        <name>ATP</name>
        <dbReference type="ChEBI" id="CHEBI:30616"/>
        <note>ligand shared between two neighboring subunits</note>
    </ligand>
</feature>
<dbReference type="Gene3D" id="3.30.300.10">
    <property type="match status" value="3"/>
</dbReference>
<evidence type="ECO:0000313" key="16">
    <source>
        <dbReference type="EMBL" id="SQD93035.1"/>
    </source>
</evidence>
<dbReference type="NCBIfam" id="TIGR01034">
    <property type="entry name" value="metK"/>
    <property type="match status" value="1"/>
</dbReference>
<dbReference type="OrthoDB" id="9801686at2"/>
<dbReference type="EC" id="2.5.1.6" evidence="10"/>
<dbReference type="InterPro" id="IPR022629">
    <property type="entry name" value="S-AdoMet_synt_central"/>
</dbReference>
<comment type="catalytic activity">
    <reaction evidence="10">
        <text>L-methionine + ATP + H2O = S-adenosyl-L-methionine + phosphate + diphosphate</text>
        <dbReference type="Rhea" id="RHEA:21080"/>
        <dbReference type="ChEBI" id="CHEBI:15377"/>
        <dbReference type="ChEBI" id="CHEBI:30616"/>
        <dbReference type="ChEBI" id="CHEBI:33019"/>
        <dbReference type="ChEBI" id="CHEBI:43474"/>
        <dbReference type="ChEBI" id="CHEBI:57844"/>
        <dbReference type="ChEBI" id="CHEBI:59789"/>
        <dbReference type="EC" id="2.5.1.6"/>
    </reaction>
</comment>
<evidence type="ECO:0000256" key="9">
    <source>
        <dbReference type="ARBA" id="ARBA00022958"/>
    </source>
</evidence>
<dbReference type="CDD" id="cd18079">
    <property type="entry name" value="S-AdoMet_synt"/>
    <property type="match status" value="1"/>
</dbReference>
<dbReference type="HAMAP" id="MF_00086">
    <property type="entry name" value="S_AdoMet_synth1"/>
    <property type="match status" value="1"/>
</dbReference>
<dbReference type="GO" id="GO:0004478">
    <property type="term" value="F:methionine adenosyltransferase activity"/>
    <property type="evidence" value="ECO:0007669"/>
    <property type="project" value="UniProtKB-UniRule"/>
</dbReference>
<feature type="domain" description="S-adenosylmethionine synthetase N-terminal" evidence="13">
    <location>
        <begin position="3"/>
        <end position="100"/>
    </location>
</feature>
<dbReference type="GO" id="GO:0006556">
    <property type="term" value="P:S-adenosylmethionine biosynthetic process"/>
    <property type="evidence" value="ECO:0007669"/>
    <property type="project" value="UniProtKB-UniRule"/>
</dbReference>
<dbReference type="InterPro" id="IPR022630">
    <property type="entry name" value="S-AdoMet_synt_C"/>
</dbReference>
<reference evidence="17" key="1">
    <citation type="submission" date="2018-05" db="EMBL/GenBank/DDBJ databases">
        <authorList>
            <person name="Hao L."/>
        </authorList>
    </citation>
    <scope>NUCLEOTIDE SEQUENCE [LARGE SCALE GENOMIC DNA]</scope>
</reference>
<evidence type="ECO:0000313" key="17">
    <source>
        <dbReference type="Proteomes" id="UP000249818"/>
    </source>
</evidence>
<feature type="binding site" description="in other chain" evidence="10">
    <location>
        <position position="98"/>
    </location>
    <ligand>
        <name>L-methionine</name>
        <dbReference type="ChEBI" id="CHEBI:57844"/>
        <note>ligand shared between two neighboring subunits</note>
    </ligand>
</feature>
<dbReference type="Pfam" id="PF02773">
    <property type="entry name" value="S-AdoMet_synt_C"/>
    <property type="match status" value="1"/>
</dbReference>
<feature type="binding site" description="in other chain" evidence="10">
    <location>
        <position position="55"/>
    </location>
    <ligand>
        <name>L-methionine</name>
        <dbReference type="ChEBI" id="CHEBI:57844"/>
        <note>ligand shared between two neighboring subunits</note>
    </ligand>
</feature>
<dbReference type="PANTHER" id="PTHR11964">
    <property type="entry name" value="S-ADENOSYLMETHIONINE SYNTHETASE"/>
    <property type="match status" value="1"/>
</dbReference>
<dbReference type="InterPro" id="IPR022628">
    <property type="entry name" value="S-AdoMet_synt_N"/>
</dbReference>
<feature type="binding site" evidence="10">
    <location>
        <position position="268"/>
    </location>
    <ligand>
        <name>ATP</name>
        <dbReference type="ChEBI" id="CHEBI:30616"/>
        <note>ligand shared between two neighboring subunits</note>
    </ligand>
</feature>
<dbReference type="GO" id="GO:0000287">
    <property type="term" value="F:magnesium ion binding"/>
    <property type="evidence" value="ECO:0007669"/>
    <property type="project" value="UniProtKB-UniRule"/>
</dbReference>
<dbReference type="PROSITE" id="PS00377">
    <property type="entry name" value="ADOMET_SYNTHASE_2"/>
    <property type="match status" value="1"/>
</dbReference>
<dbReference type="InterPro" id="IPR022631">
    <property type="entry name" value="ADOMET_SYNTHASE_CS"/>
</dbReference>
<evidence type="ECO:0000256" key="1">
    <source>
        <dbReference type="ARBA" id="ARBA00005224"/>
    </source>
</evidence>
<comment type="subcellular location">
    <subcellularLocation>
        <location evidence="10 11">Cytoplasm</location>
    </subcellularLocation>
</comment>
<gene>
    <name evidence="10 16" type="primary">metK</name>
    <name evidence="16" type="ORF">BARAN1_1011</name>
</gene>
<comment type="cofactor">
    <cofactor evidence="10">
        <name>K(+)</name>
        <dbReference type="ChEBI" id="CHEBI:29103"/>
    </cofactor>
    <text evidence="10">Binds 1 potassium ion per subunit.</text>
</comment>
<feature type="region of interest" description="Flexible loop" evidence="10">
    <location>
        <begin position="98"/>
        <end position="108"/>
    </location>
</feature>
<evidence type="ECO:0000256" key="5">
    <source>
        <dbReference type="ARBA" id="ARBA00022723"/>
    </source>
</evidence>
<dbReference type="KEGG" id="bana:BARAN1_1011"/>
<proteinExistence type="inferred from homology"/>
<keyword evidence="7 10" id="KW-0067">ATP-binding</keyword>
<feature type="domain" description="S-adenosylmethionine synthetase central" evidence="14">
    <location>
        <begin position="118"/>
        <end position="233"/>
    </location>
</feature>
<dbReference type="FunFam" id="3.30.300.10:FF:000003">
    <property type="entry name" value="S-adenosylmethionine synthase"/>
    <property type="match status" value="1"/>
</dbReference>
<dbReference type="Proteomes" id="UP000249818">
    <property type="component" value="Chromosome BARAN1"/>
</dbReference>
<keyword evidence="17" id="KW-1185">Reference proteome</keyword>
<evidence type="ECO:0000259" key="13">
    <source>
        <dbReference type="Pfam" id="PF00438"/>
    </source>
</evidence>
<evidence type="ECO:0000256" key="2">
    <source>
        <dbReference type="ARBA" id="ARBA00009685"/>
    </source>
</evidence>
<comment type="similarity">
    <text evidence="2 10 12">Belongs to the AdoMet synthase family.</text>
</comment>
<evidence type="ECO:0000256" key="7">
    <source>
        <dbReference type="ARBA" id="ARBA00022840"/>
    </source>
</evidence>
<name>A0A2X3MLL0_9BACT</name>
<dbReference type="GO" id="GO:0006730">
    <property type="term" value="P:one-carbon metabolic process"/>
    <property type="evidence" value="ECO:0007669"/>
    <property type="project" value="UniProtKB-KW"/>
</dbReference>
<dbReference type="InterPro" id="IPR022636">
    <property type="entry name" value="S-AdoMet_synthetase_sfam"/>
</dbReference>
<evidence type="ECO:0000259" key="15">
    <source>
        <dbReference type="Pfam" id="PF02773"/>
    </source>
</evidence>
<dbReference type="EMBL" id="LS483254">
    <property type="protein sequence ID" value="SQD93035.1"/>
    <property type="molecule type" value="Genomic_DNA"/>
</dbReference>
<keyword evidence="10" id="KW-0963">Cytoplasm</keyword>
<dbReference type="Pfam" id="PF02772">
    <property type="entry name" value="S-AdoMet_synt_M"/>
    <property type="match status" value="1"/>
</dbReference>